<evidence type="ECO:0000259" key="2">
    <source>
        <dbReference type="PROSITE" id="PS50056"/>
    </source>
</evidence>
<gene>
    <name evidence="3" type="ORF">LK12_22540</name>
</gene>
<dbReference type="PROSITE" id="PS00383">
    <property type="entry name" value="TYR_PHOSPHATASE_1"/>
    <property type="match status" value="1"/>
</dbReference>
<dbReference type="InterPro" id="IPR029021">
    <property type="entry name" value="Prot-tyrosine_phosphatase-like"/>
</dbReference>
<dbReference type="InterPro" id="IPR026893">
    <property type="entry name" value="Tyr/Ser_Pase_IphP-type"/>
</dbReference>
<protein>
    <recommendedName>
        <fullName evidence="2">Tyrosine specific protein phosphatases domain-containing protein</fullName>
    </recommendedName>
</protein>
<dbReference type="Proteomes" id="UP000031057">
    <property type="component" value="Unassembled WGS sequence"/>
</dbReference>
<comment type="similarity">
    <text evidence="1">Belongs to the protein-tyrosine phosphatase family.</text>
</comment>
<dbReference type="PANTHER" id="PTHR31126">
    <property type="entry name" value="TYROSINE-PROTEIN PHOSPHATASE"/>
    <property type="match status" value="1"/>
</dbReference>
<dbReference type="PROSITE" id="PS50056">
    <property type="entry name" value="TYR_PHOSPHATASE_2"/>
    <property type="match status" value="1"/>
</dbReference>
<reference evidence="3 4" key="1">
    <citation type="submission" date="2014-10" db="EMBL/GenBank/DDBJ databases">
        <title>Genome sequence of Novosphingobium malaysiense MUSC 273(T).</title>
        <authorList>
            <person name="Lee L.-H."/>
        </authorList>
    </citation>
    <scope>NUCLEOTIDE SEQUENCE [LARGE SCALE GENOMIC DNA]</scope>
    <source>
        <strain evidence="3 4">MUSC 273</strain>
    </source>
</reference>
<evidence type="ECO:0000313" key="4">
    <source>
        <dbReference type="Proteomes" id="UP000031057"/>
    </source>
</evidence>
<evidence type="ECO:0000313" key="3">
    <source>
        <dbReference type="EMBL" id="KHK89106.1"/>
    </source>
</evidence>
<dbReference type="STRING" id="1348853.LK12_22540"/>
<dbReference type="EMBL" id="JTDI01000009">
    <property type="protein sequence ID" value="KHK89106.1"/>
    <property type="molecule type" value="Genomic_DNA"/>
</dbReference>
<comment type="caution">
    <text evidence="3">The sequence shown here is derived from an EMBL/GenBank/DDBJ whole genome shotgun (WGS) entry which is preliminary data.</text>
</comment>
<dbReference type="InterPro" id="IPR016130">
    <property type="entry name" value="Tyr_Pase_AS"/>
</dbReference>
<dbReference type="RefSeq" id="WP_039290126.1">
    <property type="nucleotide sequence ID" value="NZ_JTDI01000009.1"/>
</dbReference>
<sequence length="246" mass="26919">MLRTIPNFRDVADVVPGLRRGRLFRSDFVLDPHEDDAKLVIACGLRWVVDLRSPSERQDNPNRFFERTGTPLVHMDVASRGDPEVLARALRSGDGAAGAHALMLEVYEQFPAGALAVVDALSGLIAQGDLPIMIHCAAGKDRTGFVVAALLRAIGIEHELVEADYLASLGRVHERTFAHSREIMSEMLDTPIDEAALAGISGVHSDFLCAAIRSAERRYGSFQAYLQTAGIDRERAQAMRMNLLEG</sequence>
<name>A0A0B1ZIY0_9SPHN</name>
<accession>A0A0B1ZIY0</accession>
<dbReference type="Gene3D" id="3.90.190.10">
    <property type="entry name" value="Protein tyrosine phosphatase superfamily"/>
    <property type="match status" value="1"/>
</dbReference>
<dbReference type="AlphaFoldDB" id="A0A0B1ZIY0"/>
<evidence type="ECO:0000256" key="1">
    <source>
        <dbReference type="ARBA" id="ARBA00009580"/>
    </source>
</evidence>
<organism evidence="3 4">
    <name type="scientific">Novosphingobium malaysiense</name>
    <dbReference type="NCBI Taxonomy" id="1348853"/>
    <lineage>
        <taxon>Bacteria</taxon>
        <taxon>Pseudomonadati</taxon>
        <taxon>Pseudomonadota</taxon>
        <taxon>Alphaproteobacteria</taxon>
        <taxon>Sphingomonadales</taxon>
        <taxon>Sphingomonadaceae</taxon>
        <taxon>Novosphingobium</taxon>
    </lineage>
</organism>
<dbReference type="GO" id="GO:0004721">
    <property type="term" value="F:phosphoprotein phosphatase activity"/>
    <property type="evidence" value="ECO:0007669"/>
    <property type="project" value="InterPro"/>
</dbReference>
<proteinExistence type="inferred from homology"/>
<dbReference type="SUPFAM" id="SSF52799">
    <property type="entry name" value="(Phosphotyrosine protein) phosphatases II"/>
    <property type="match status" value="1"/>
</dbReference>
<dbReference type="Pfam" id="PF13350">
    <property type="entry name" value="Y_phosphatase3"/>
    <property type="match status" value="1"/>
</dbReference>
<dbReference type="InterPro" id="IPR000387">
    <property type="entry name" value="Tyr_Pase_dom"/>
</dbReference>
<feature type="domain" description="Tyrosine specific protein phosphatases" evidence="2">
    <location>
        <begin position="112"/>
        <end position="151"/>
    </location>
</feature>
<dbReference type="PANTHER" id="PTHR31126:SF1">
    <property type="entry name" value="TYROSINE SPECIFIC PROTEIN PHOSPHATASES DOMAIN-CONTAINING PROTEIN"/>
    <property type="match status" value="1"/>
</dbReference>
<keyword evidence="4" id="KW-1185">Reference proteome</keyword>